<dbReference type="GO" id="GO:0046677">
    <property type="term" value="P:response to antibiotic"/>
    <property type="evidence" value="ECO:0007669"/>
    <property type="project" value="UniProtKB-KW"/>
</dbReference>
<dbReference type="AlphaFoldDB" id="T4VVF8"/>
<evidence type="ECO:0000256" key="9">
    <source>
        <dbReference type="ARBA" id="ARBA00022801"/>
    </source>
</evidence>
<dbReference type="UniPathway" id="UPA00219"/>
<keyword evidence="7" id="KW-0328">Glycosyltransferase</keyword>
<dbReference type="SUPFAM" id="SSF56601">
    <property type="entry name" value="beta-lactamase/transpeptidase-like"/>
    <property type="match status" value="1"/>
</dbReference>
<evidence type="ECO:0000259" key="19">
    <source>
        <dbReference type="Pfam" id="PF00912"/>
    </source>
</evidence>
<keyword evidence="17" id="KW-1133">Transmembrane helix</keyword>
<feature type="domain" description="Glycosyl transferase family 51" evidence="19">
    <location>
        <begin position="111"/>
        <end position="268"/>
    </location>
</feature>
<dbReference type="GO" id="GO:0009252">
    <property type="term" value="P:peptidoglycan biosynthetic process"/>
    <property type="evidence" value="ECO:0007669"/>
    <property type="project" value="UniProtKB-UniPathway"/>
</dbReference>
<evidence type="ECO:0000313" key="21">
    <source>
        <dbReference type="Proteomes" id="UP000015688"/>
    </source>
</evidence>
<comment type="catalytic activity">
    <reaction evidence="13">
        <text>Preferential cleavage: (Ac)2-L-Lys-D-Ala-|-D-Ala. Also transpeptidation of peptidyl-alanyl moieties that are N-acyl substituents of D-alanine.</text>
        <dbReference type="EC" id="3.4.16.4"/>
    </reaction>
</comment>
<evidence type="ECO:0000256" key="6">
    <source>
        <dbReference type="ARBA" id="ARBA00022670"/>
    </source>
</evidence>
<feature type="transmembrane region" description="Helical" evidence="17">
    <location>
        <begin position="52"/>
        <end position="79"/>
    </location>
</feature>
<sequence length="915" mass="98340">MGNDNNDKNKIRRKKVSSSSTKPTASSRKSTKNSSQKTKSISKSSKKDKFKIFRTVGVTLLVMLVLGVAVSTALVFVALKDVEPVTKAALDKKVNTVTELLYSDGSLMGNPPTDNKKIPISIKDMPAHLQHALVSIEDERFYDHNGVDFKGLAKATLINIFTSSSPGGSTLDMQVSKNLLTSSEVSVVRKIKDIYYALEMDKTLNKNEVLELYLNSAYFGRGAIGVEAAANAYFNKHAKDLSVAESAMIVGITQNPNKYAAYNTAKLTGNETKDELKGKLKFYLKSDGFDEPTKVESDMVNKLYDWGLIPDDDTFRELKKGNMVCRKVELNPNAKKRQETVLMKMLELGYLTQEEHDKAVAEQINIQLPKPSKKPASSVEDLIETDVINSLITQGYTETEANTLYFNGGLKIRTTIDKNMQSDLETEFNNRGNFPGTEIGPDGIPQPQAAMVVLDYRTGKIKALIGGREIKARKVLNRATEPHQPGSTIKPLSVYTPAIDNGMNQADTFSDARGGYKFKENNKWNPKTTTSGSGDMTMRKALAYSSNTIAIKVAEQLGSTYNESVDVMLDYLKNFGLSDLKDGPGGADRTFPALTLGGMTKGASPLDMAAAYGTLANGGTYVEPITFTTVESSDGQVLIQNTPEEHKVVDPEVAYVLTDMLKAVITEGIGGAAKFGDMPVAGKTGTTNDNKDAWFVGYTPYYVGATYIGDDYRIDPTTKETIPRRGVSHGSGTSAKLWSKVMDKVHDGLDPIDFKKASNIEFYNINLLNGSIVPKGAYNAGMAAFIKGHIPTTHSSYTPPPETTTPPAEEENKPETETPSPENPTPENPNPGDNGNNGNNTGGNENNNPGTGTNPGAGGGNTGGGTGTNPGTGTGGGTTGGGTEVTPTPPQQGNNNQTSPTQTTQKPNTAAKPAA</sequence>
<evidence type="ECO:0000256" key="13">
    <source>
        <dbReference type="ARBA" id="ARBA00034000"/>
    </source>
</evidence>
<dbReference type="InterPro" id="IPR012338">
    <property type="entry name" value="Beta-lactam/transpept-like"/>
</dbReference>
<dbReference type="InterPro" id="IPR001460">
    <property type="entry name" value="PCN-bd_Tpept"/>
</dbReference>
<keyword evidence="9" id="KW-0378">Hydrolase</keyword>
<dbReference type="SUPFAM" id="SSF53955">
    <property type="entry name" value="Lysozyme-like"/>
    <property type="match status" value="1"/>
</dbReference>
<dbReference type="InterPro" id="IPR036950">
    <property type="entry name" value="PBP_transglycosylase"/>
</dbReference>
<dbReference type="Pfam" id="PF00905">
    <property type="entry name" value="Transpeptidase"/>
    <property type="match status" value="1"/>
</dbReference>
<evidence type="ECO:0000256" key="11">
    <source>
        <dbReference type="ARBA" id="ARBA00023251"/>
    </source>
</evidence>
<evidence type="ECO:0000256" key="16">
    <source>
        <dbReference type="SAM" id="MobiDB-lite"/>
    </source>
</evidence>
<evidence type="ECO:0000256" key="1">
    <source>
        <dbReference type="ARBA" id="ARBA00002624"/>
    </source>
</evidence>
<feature type="region of interest" description="Disordered" evidence="16">
    <location>
        <begin position="1"/>
        <end position="42"/>
    </location>
</feature>
<organism evidence="20 21">
    <name type="scientific">Paraclostridium bifermentans ATCC 638 = DSM 14991</name>
    <dbReference type="NCBI Taxonomy" id="1233171"/>
    <lineage>
        <taxon>Bacteria</taxon>
        <taxon>Bacillati</taxon>
        <taxon>Bacillota</taxon>
        <taxon>Clostridia</taxon>
        <taxon>Peptostreptococcales</taxon>
        <taxon>Peptostreptococcaceae</taxon>
        <taxon>Paraclostridium</taxon>
    </lineage>
</organism>
<feature type="compositionally biased region" description="Gly residues" evidence="16">
    <location>
        <begin position="853"/>
        <end position="883"/>
    </location>
</feature>
<evidence type="ECO:0000256" key="3">
    <source>
        <dbReference type="ARBA" id="ARBA00012448"/>
    </source>
</evidence>
<dbReference type="Gene3D" id="3.40.710.10">
    <property type="entry name" value="DD-peptidase/beta-lactamase superfamily"/>
    <property type="match status" value="1"/>
</dbReference>
<keyword evidence="17" id="KW-0812">Transmembrane</keyword>
<reference evidence="20 21" key="1">
    <citation type="submission" date="2013-06" db="EMBL/GenBank/DDBJ databases">
        <authorList>
            <person name="Walk S."/>
            <person name="Aronoff D."/>
            <person name="Young V.Y."/>
            <person name="Marsh J."/>
            <person name="Harrison L."/>
            <person name="Daugherty S.C."/>
            <person name="Shefchek K.A."/>
            <person name="Hine E.E."/>
            <person name="Tallon L.J."/>
            <person name="Sadzewicz L.K."/>
            <person name="Rasko D.A."/>
        </authorList>
    </citation>
    <scope>NUCLEOTIDE SEQUENCE [LARGE SCALE GENOMIC DNA]</scope>
    <source>
        <strain evidence="20 21">ATCC 638</strain>
    </source>
</reference>
<feature type="compositionally biased region" description="Low complexity" evidence="16">
    <location>
        <begin position="830"/>
        <end position="852"/>
    </location>
</feature>
<dbReference type="GO" id="GO:0008955">
    <property type="term" value="F:peptidoglycan glycosyltransferase activity"/>
    <property type="evidence" value="ECO:0007669"/>
    <property type="project" value="UniProtKB-EC"/>
</dbReference>
<dbReference type="InterPro" id="IPR001264">
    <property type="entry name" value="Glyco_trans_51"/>
</dbReference>
<dbReference type="Gene3D" id="1.10.3810.10">
    <property type="entry name" value="Biosynthetic peptidoglycan transglycosylase-like"/>
    <property type="match status" value="1"/>
</dbReference>
<dbReference type="GO" id="GO:0008658">
    <property type="term" value="F:penicillin binding"/>
    <property type="evidence" value="ECO:0007669"/>
    <property type="project" value="InterPro"/>
</dbReference>
<feature type="compositionally biased region" description="Low complexity" evidence="16">
    <location>
        <begin position="891"/>
        <end position="909"/>
    </location>
</feature>
<comment type="catalytic activity">
    <reaction evidence="15">
        <text>[GlcNAc-(1-&gt;4)-Mur2Ac(oyl-L-Ala-gamma-D-Glu-L-Lys-D-Ala-D-Ala)](n)-di-trans,octa-cis-undecaprenyl diphosphate + beta-D-GlcNAc-(1-&gt;4)-Mur2Ac(oyl-L-Ala-gamma-D-Glu-L-Lys-D-Ala-D-Ala)-di-trans,octa-cis-undecaprenyl diphosphate = [GlcNAc-(1-&gt;4)-Mur2Ac(oyl-L-Ala-gamma-D-Glu-L-Lys-D-Ala-D-Ala)](n+1)-di-trans,octa-cis-undecaprenyl diphosphate + di-trans,octa-cis-undecaprenyl diphosphate + H(+)</text>
        <dbReference type="Rhea" id="RHEA:23708"/>
        <dbReference type="Rhea" id="RHEA-COMP:9602"/>
        <dbReference type="Rhea" id="RHEA-COMP:9603"/>
        <dbReference type="ChEBI" id="CHEBI:15378"/>
        <dbReference type="ChEBI" id="CHEBI:58405"/>
        <dbReference type="ChEBI" id="CHEBI:60033"/>
        <dbReference type="ChEBI" id="CHEBI:78435"/>
        <dbReference type="EC" id="2.4.99.28"/>
    </reaction>
</comment>
<dbReference type="RefSeq" id="WP_021431763.1">
    <property type="nucleotide sequence ID" value="NZ_AVNC01000010.1"/>
</dbReference>
<keyword evidence="10" id="KW-0735">Signal-anchor</keyword>
<accession>T4VVF8</accession>
<keyword evidence="17" id="KW-0472">Membrane</keyword>
<keyword evidence="5" id="KW-0121">Carboxypeptidase</keyword>
<evidence type="ECO:0000256" key="14">
    <source>
        <dbReference type="ARBA" id="ARBA00044770"/>
    </source>
</evidence>
<keyword evidence="12" id="KW-0511">Multifunctional enzyme</keyword>
<evidence type="ECO:0000256" key="5">
    <source>
        <dbReference type="ARBA" id="ARBA00022645"/>
    </source>
</evidence>
<evidence type="ECO:0000256" key="12">
    <source>
        <dbReference type="ARBA" id="ARBA00023268"/>
    </source>
</evidence>
<dbReference type="PATRIC" id="fig|1233171.3.peg.358"/>
<dbReference type="GO" id="GO:0006508">
    <property type="term" value="P:proteolysis"/>
    <property type="evidence" value="ECO:0007669"/>
    <property type="project" value="UniProtKB-KW"/>
</dbReference>
<dbReference type="GO" id="GO:0005886">
    <property type="term" value="C:plasma membrane"/>
    <property type="evidence" value="ECO:0007669"/>
    <property type="project" value="UniProtKB-SubCell"/>
</dbReference>
<proteinExistence type="predicted"/>
<feature type="compositionally biased region" description="Low complexity" evidence="16">
    <location>
        <begin position="17"/>
        <end position="42"/>
    </location>
</feature>
<comment type="function">
    <text evidence="1">Cell wall formation. Synthesis of cross-linked peptidoglycan from the lipid intermediates. The enzyme has a penicillin-insensitive transglycosylase N-terminal domain (formation of linear glycan strands) and a penicillin-sensitive transpeptidase C-terminal domain (cross-linking of the peptide subunits).</text>
</comment>
<keyword evidence="11" id="KW-0046">Antibiotic resistance</keyword>
<dbReference type="EC" id="2.4.99.28" evidence="14"/>
<evidence type="ECO:0000256" key="8">
    <source>
        <dbReference type="ARBA" id="ARBA00022679"/>
    </source>
</evidence>
<keyword evidence="6" id="KW-0645">Protease</keyword>
<evidence type="ECO:0000256" key="7">
    <source>
        <dbReference type="ARBA" id="ARBA00022676"/>
    </source>
</evidence>
<evidence type="ECO:0000256" key="15">
    <source>
        <dbReference type="ARBA" id="ARBA00049902"/>
    </source>
</evidence>
<dbReference type="Proteomes" id="UP000015688">
    <property type="component" value="Unassembled WGS sequence"/>
</dbReference>
<protein>
    <recommendedName>
        <fullName evidence="4">Penicillin-binding protein 1A</fullName>
        <ecNumber evidence="14">2.4.99.28</ecNumber>
        <ecNumber evidence="3">3.4.16.4</ecNumber>
    </recommendedName>
</protein>
<dbReference type="GO" id="GO:0009002">
    <property type="term" value="F:serine-type D-Ala-D-Ala carboxypeptidase activity"/>
    <property type="evidence" value="ECO:0007669"/>
    <property type="project" value="UniProtKB-EC"/>
</dbReference>
<comment type="caution">
    <text evidence="20">The sequence shown here is derived from an EMBL/GenBank/DDBJ whole genome shotgun (WGS) entry which is preliminary data.</text>
</comment>
<evidence type="ECO:0000256" key="17">
    <source>
        <dbReference type="SAM" id="Phobius"/>
    </source>
</evidence>
<dbReference type="InterPro" id="IPR023346">
    <property type="entry name" value="Lysozyme-like_dom_sf"/>
</dbReference>
<feature type="region of interest" description="Disordered" evidence="16">
    <location>
        <begin position="791"/>
        <end position="915"/>
    </location>
</feature>
<dbReference type="GeneID" id="67473791"/>
<comment type="subcellular location">
    <subcellularLocation>
        <location evidence="2">Cell membrane</location>
        <topology evidence="2">Single-pass type II membrane protein</topology>
    </subcellularLocation>
</comment>
<evidence type="ECO:0000256" key="2">
    <source>
        <dbReference type="ARBA" id="ARBA00004401"/>
    </source>
</evidence>
<keyword evidence="8" id="KW-0808">Transferase</keyword>
<evidence type="ECO:0000313" key="20">
    <source>
        <dbReference type="EMBL" id="EQK44781.1"/>
    </source>
</evidence>
<feature type="domain" description="Penicillin-binding protein transpeptidase" evidence="18">
    <location>
        <begin position="450"/>
        <end position="705"/>
    </location>
</feature>
<evidence type="ECO:0000256" key="4">
    <source>
        <dbReference type="ARBA" id="ARBA00018638"/>
    </source>
</evidence>
<evidence type="ECO:0000259" key="18">
    <source>
        <dbReference type="Pfam" id="PF00905"/>
    </source>
</evidence>
<name>T4VVF8_PARBF</name>
<evidence type="ECO:0000256" key="10">
    <source>
        <dbReference type="ARBA" id="ARBA00022968"/>
    </source>
</evidence>
<dbReference type="PANTHER" id="PTHR32282">
    <property type="entry name" value="BINDING PROTEIN TRANSPEPTIDASE, PUTATIVE-RELATED"/>
    <property type="match status" value="1"/>
</dbReference>
<dbReference type="EMBL" id="AVNC01000010">
    <property type="protein sequence ID" value="EQK44781.1"/>
    <property type="molecule type" value="Genomic_DNA"/>
</dbReference>
<dbReference type="PANTHER" id="PTHR32282:SF33">
    <property type="entry name" value="PEPTIDOGLYCAN GLYCOSYLTRANSFERASE"/>
    <property type="match status" value="1"/>
</dbReference>
<dbReference type="EC" id="3.4.16.4" evidence="3"/>
<dbReference type="Pfam" id="PF00912">
    <property type="entry name" value="Transgly"/>
    <property type="match status" value="1"/>
</dbReference>
<dbReference type="InterPro" id="IPR050396">
    <property type="entry name" value="Glycosyltr_51/Transpeptidase"/>
</dbReference>
<gene>
    <name evidence="20" type="ORF">C672_0446</name>
</gene>